<evidence type="ECO:0000313" key="1">
    <source>
        <dbReference type="EMBL" id="TMX02967.1"/>
    </source>
</evidence>
<dbReference type="EMBL" id="RXGB01000528">
    <property type="protein sequence ID" value="TMX02967.1"/>
    <property type="molecule type" value="Genomic_DNA"/>
</dbReference>
<gene>
    <name evidence="1" type="ORF">EJD97_018941</name>
</gene>
<name>A0A6N2C5R6_SOLCI</name>
<accession>A0A6N2C5R6</accession>
<comment type="caution">
    <text evidence="1">The sequence shown here is derived from an EMBL/GenBank/DDBJ whole genome shotgun (WGS) entry which is preliminary data.</text>
</comment>
<protein>
    <submittedName>
        <fullName evidence="1">Uncharacterized protein</fullName>
    </submittedName>
</protein>
<dbReference type="AlphaFoldDB" id="A0A6N2C5R6"/>
<organism evidence="1">
    <name type="scientific">Solanum chilense</name>
    <name type="common">Tomato</name>
    <name type="synonym">Lycopersicon chilense</name>
    <dbReference type="NCBI Taxonomy" id="4083"/>
    <lineage>
        <taxon>Eukaryota</taxon>
        <taxon>Viridiplantae</taxon>
        <taxon>Streptophyta</taxon>
        <taxon>Embryophyta</taxon>
        <taxon>Tracheophyta</taxon>
        <taxon>Spermatophyta</taxon>
        <taxon>Magnoliopsida</taxon>
        <taxon>eudicotyledons</taxon>
        <taxon>Gunneridae</taxon>
        <taxon>Pentapetalae</taxon>
        <taxon>asterids</taxon>
        <taxon>lamiids</taxon>
        <taxon>Solanales</taxon>
        <taxon>Solanaceae</taxon>
        <taxon>Solanoideae</taxon>
        <taxon>Solaneae</taxon>
        <taxon>Solanum</taxon>
        <taxon>Solanum subgen. Lycopersicon</taxon>
    </lineage>
</organism>
<proteinExistence type="predicted"/>
<sequence>MGCLFIRRLELLHDCPYLIIVGRREETKAALFHLVVVVSLEKERREGASELTCCSPSHLLLVLEAILFVGVVVGWWSSRLAISFRRWPRVAARCWKDEREAVIFFFVLVREKRREGARRG</sequence>
<reference evidence="1" key="1">
    <citation type="submission" date="2019-05" db="EMBL/GenBank/DDBJ databases">
        <title>The de novo reference genome and transcriptome assemblies of the wild tomato species Solanum chilense.</title>
        <authorList>
            <person name="Stam R."/>
            <person name="Nosenko T."/>
            <person name="Hoerger A.C."/>
            <person name="Stephan W."/>
            <person name="Seidel M.A."/>
            <person name="Kuhn J.M.M."/>
            <person name="Haberer G."/>
            <person name="Tellier A."/>
        </authorList>
    </citation>
    <scope>NUCLEOTIDE SEQUENCE</scope>
    <source>
        <tissue evidence="1">Mature leaves</tissue>
    </source>
</reference>